<dbReference type="Pfam" id="PF09832">
    <property type="entry name" value="DUF2059"/>
    <property type="match status" value="1"/>
</dbReference>
<gene>
    <name evidence="3" type="ORF">C7450_11764</name>
</gene>
<evidence type="ECO:0000259" key="2">
    <source>
        <dbReference type="Pfam" id="PF09832"/>
    </source>
</evidence>
<accession>A0A2V3TUT9</accession>
<dbReference type="EMBL" id="QJJK01000017">
    <property type="protein sequence ID" value="PXW52200.1"/>
    <property type="molecule type" value="Genomic_DNA"/>
</dbReference>
<comment type="caution">
    <text evidence="3">The sequence shown here is derived from an EMBL/GenBank/DDBJ whole genome shotgun (WGS) entry which is preliminary data.</text>
</comment>
<sequence length="177" mass="19524">MTRAFSRITFAALALALTTATAAVAQQPAPQPPAQTAPQPTPSQIAVAREVIIGSGMGRSFEALVPTFGEQIKQLFVTRPELTKDIDATLEQIRPEIEKRKEELISNAARLMATHLSEADLQQINTFFASSAGKKYVETQPLVLDDIFDAMREWANSTADFVLNRVREEMKKKGHTL</sequence>
<name>A0A2V3TUT9_9HYPH</name>
<dbReference type="Proteomes" id="UP000248021">
    <property type="component" value="Unassembled WGS sequence"/>
</dbReference>
<evidence type="ECO:0000313" key="4">
    <source>
        <dbReference type="Proteomes" id="UP000248021"/>
    </source>
</evidence>
<proteinExistence type="predicted"/>
<dbReference type="InterPro" id="IPR018637">
    <property type="entry name" value="DUF2059"/>
</dbReference>
<evidence type="ECO:0000256" key="1">
    <source>
        <dbReference type="SAM" id="SignalP"/>
    </source>
</evidence>
<keyword evidence="4" id="KW-1185">Reference proteome</keyword>
<reference evidence="3 4" key="1">
    <citation type="submission" date="2018-05" db="EMBL/GenBank/DDBJ databases">
        <title>Genomic Encyclopedia of Type Strains, Phase IV (KMG-IV): sequencing the most valuable type-strain genomes for metagenomic binning, comparative biology and taxonomic classification.</title>
        <authorList>
            <person name="Goeker M."/>
        </authorList>
    </citation>
    <scope>NUCLEOTIDE SEQUENCE [LARGE SCALE GENOMIC DNA]</scope>
    <source>
        <strain evidence="3 4">DSM 6462</strain>
    </source>
</reference>
<feature type="chain" id="PRO_5041069451" description="DUF2059 domain-containing protein" evidence="1">
    <location>
        <begin position="26"/>
        <end position="177"/>
    </location>
</feature>
<feature type="domain" description="DUF2059" evidence="2">
    <location>
        <begin position="102"/>
        <end position="158"/>
    </location>
</feature>
<dbReference type="AlphaFoldDB" id="A0A2V3TUT9"/>
<protein>
    <recommendedName>
        <fullName evidence="2">DUF2059 domain-containing protein</fullName>
    </recommendedName>
</protein>
<dbReference type="OrthoDB" id="5327699at2"/>
<evidence type="ECO:0000313" key="3">
    <source>
        <dbReference type="EMBL" id="PXW52200.1"/>
    </source>
</evidence>
<feature type="signal peptide" evidence="1">
    <location>
        <begin position="1"/>
        <end position="25"/>
    </location>
</feature>
<dbReference type="RefSeq" id="WP_110378101.1">
    <property type="nucleotide sequence ID" value="NZ_CAKNFM010000006.1"/>
</dbReference>
<keyword evidence="1" id="KW-0732">Signal</keyword>
<organism evidence="3 4">
    <name type="scientific">Chelatococcus asaccharovorans</name>
    <dbReference type="NCBI Taxonomy" id="28210"/>
    <lineage>
        <taxon>Bacteria</taxon>
        <taxon>Pseudomonadati</taxon>
        <taxon>Pseudomonadota</taxon>
        <taxon>Alphaproteobacteria</taxon>
        <taxon>Hyphomicrobiales</taxon>
        <taxon>Chelatococcaceae</taxon>
        <taxon>Chelatococcus</taxon>
    </lineage>
</organism>